<dbReference type="Proteomes" id="UP000009877">
    <property type="component" value="Unassembled WGS sequence"/>
</dbReference>
<keyword evidence="5 7" id="KW-1133">Transmembrane helix</keyword>
<dbReference type="STRING" id="71999.KPaMU14_00820"/>
<dbReference type="InterPro" id="IPR050901">
    <property type="entry name" value="BP-dep_ABC_trans_perm"/>
</dbReference>
<evidence type="ECO:0000256" key="3">
    <source>
        <dbReference type="ARBA" id="ARBA00022475"/>
    </source>
</evidence>
<dbReference type="PANTHER" id="PTHR32243">
    <property type="entry name" value="MALTOSE TRANSPORT SYSTEM PERMEASE-RELATED"/>
    <property type="match status" value="1"/>
</dbReference>
<proteinExistence type="inferred from homology"/>
<feature type="transmembrane region" description="Helical" evidence="7">
    <location>
        <begin position="219"/>
        <end position="240"/>
    </location>
</feature>
<evidence type="ECO:0000259" key="9">
    <source>
        <dbReference type="PROSITE" id="PS50928"/>
    </source>
</evidence>
<name>M2XS95_9MICC</name>
<evidence type="ECO:0000256" key="7">
    <source>
        <dbReference type="RuleBase" id="RU363032"/>
    </source>
</evidence>
<evidence type="ECO:0000313" key="10">
    <source>
        <dbReference type="EMBL" id="EME35688.1"/>
    </source>
</evidence>
<gene>
    <name evidence="10" type="ORF">C884_01415</name>
</gene>
<protein>
    <submittedName>
        <fullName evidence="10">Various polyols ABC transporter, permease component 2</fullName>
    </submittedName>
</protein>
<dbReference type="SUPFAM" id="SSF161098">
    <property type="entry name" value="MetI-like"/>
    <property type="match status" value="1"/>
</dbReference>
<reference evidence="10 11" key="1">
    <citation type="journal article" date="2014" name="Genome Announc.">
        <title>Draft Genome Sequence of Kocuria palustris PEL.</title>
        <authorList>
            <person name="Sharma G."/>
            <person name="Khatri I."/>
            <person name="Subramanian S."/>
        </authorList>
    </citation>
    <scope>NUCLEOTIDE SEQUENCE [LARGE SCALE GENOMIC DNA]</scope>
    <source>
        <strain evidence="10 11">PEL</strain>
    </source>
</reference>
<dbReference type="PANTHER" id="PTHR32243:SF52">
    <property type="entry name" value="ABC TRANSPORTER PERMEASE PROTEIN"/>
    <property type="match status" value="1"/>
</dbReference>
<evidence type="ECO:0000256" key="6">
    <source>
        <dbReference type="ARBA" id="ARBA00023136"/>
    </source>
</evidence>
<evidence type="ECO:0000256" key="2">
    <source>
        <dbReference type="ARBA" id="ARBA00022448"/>
    </source>
</evidence>
<dbReference type="AlphaFoldDB" id="M2XS95"/>
<dbReference type="InterPro" id="IPR035906">
    <property type="entry name" value="MetI-like_sf"/>
</dbReference>
<feature type="transmembrane region" description="Helical" evidence="7">
    <location>
        <begin position="44"/>
        <end position="66"/>
    </location>
</feature>
<dbReference type="Pfam" id="PF00528">
    <property type="entry name" value="BPD_transp_1"/>
    <property type="match status" value="1"/>
</dbReference>
<keyword evidence="2 7" id="KW-0813">Transport</keyword>
<dbReference type="CDD" id="cd06261">
    <property type="entry name" value="TM_PBP2"/>
    <property type="match status" value="1"/>
</dbReference>
<dbReference type="Gene3D" id="1.10.3720.10">
    <property type="entry name" value="MetI-like"/>
    <property type="match status" value="1"/>
</dbReference>
<keyword evidence="11" id="KW-1185">Reference proteome</keyword>
<dbReference type="GO" id="GO:0005886">
    <property type="term" value="C:plasma membrane"/>
    <property type="evidence" value="ECO:0007669"/>
    <property type="project" value="UniProtKB-SubCell"/>
</dbReference>
<comment type="similarity">
    <text evidence="7">Belongs to the binding-protein-dependent transport system permease family.</text>
</comment>
<evidence type="ECO:0000313" key="11">
    <source>
        <dbReference type="Proteomes" id="UP000009877"/>
    </source>
</evidence>
<feature type="domain" description="ABC transmembrane type-1" evidence="9">
    <location>
        <begin position="103"/>
        <end position="293"/>
    </location>
</feature>
<organism evidence="10 11">
    <name type="scientific">Kocuria palustris PEL</name>
    <dbReference type="NCBI Taxonomy" id="1236550"/>
    <lineage>
        <taxon>Bacteria</taxon>
        <taxon>Bacillati</taxon>
        <taxon>Actinomycetota</taxon>
        <taxon>Actinomycetes</taxon>
        <taxon>Micrococcales</taxon>
        <taxon>Micrococcaceae</taxon>
        <taxon>Kocuria</taxon>
    </lineage>
</organism>
<evidence type="ECO:0000256" key="4">
    <source>
        <dbReference type="ARBA" id="ARBA00022692"/>
    </source>
</evidence>
<feature type="compositionally biased region" description="Basic and acidic residues" evidence="8">
    <location>
        <begin position="20"/>
        <end position="33"/>
    </location>
</feature>
<accession>M2XS95</accession>
<feature type="transmembrane region" description="Helical" evidence="7">
    <location>
        <begin position="171"/>
        <end position="190"/>
    </location>
</feature>
<dbReference type="RefSeq" id="WP_006215641.1">
    <property type="nucleotide sequence ID" value="NZ_ANHZ02000024.1"/>
</dbReference>
<feature type="transmembrane region" description="Helical" evidence="7">
    <location>
        <begin position="271"/>
        <end position="293"/>
    </location>
</feature>
<feature type="transmembrane region" description="Helical" evidence="7">
    <location>
        <begin position="140"/>
        <end position="159"/>
    </location>
</feature>
<dbReference type="InterPro" id="IPR000515">
    <property type="entry name" value="MetI-like"/>
</dbReference>
<dbReference type="PROSITE" id="PS50928">
    <property type="entry name" value="ABC_TM1"/>
    <property type="match status" value="1"/>
</dbReference>
<evidence type="ECO:0000256" key="1">
    <source>
        <dbReference type="ARBA" id="ARBA00004651"/>
    </source>
</evidence>
<comment type="caution">
    <text evidence="10">The sequence shown here is derived from an EMBL/GenBank/DDBJ whole genome shotgun (WGS) entry which is preliminary data.</text>
</comment>
<feature type="compositionally biased region" description="Polar residues" evidence="8">
    <location>
        <begin position="1"/>
        <end position="16"/>
    </location>
</feature>
<feature type="region of interest" description="Disordered" evidence="8">
    <location>
        <begin position="1"/>
        <end position="39"/>
    </location>
</feature>
<keyword evidence="6 7" id="KW-0472">Membrane</keyword>
<keyword evidence="3" id="KW-1003">Cell membrane</keyword>
<keyword evidence="4 7" id="KW-0812">Transmembrane</keyword>
<comment type="subcellular location">
    <subcellularLocation>
        <location evidence="1 7">Cell membrane</location>
        <topology evidence="1 7">Multi-pass membrane protein</topology>
    </subcellularLocation>
</comment>
<dbReference type="GO" id="GO:0055085">
    <property type="term" value="P:transmembrane transport"/>
    <property type="evidence" value="ECO:0007669"/>
    <property type="project" value="InterPro"/>
</dbReference>
<evidence type="ECO:0000256" key="8">
    <source>
        <dbReference type="SAM" id="MobiDB-lite"/>
    </source>
</evidence>
<sequence>MTAQPHDSVSAETTSAPWDAQDRARDDRPEPPVRKRRSGGIGGAALTLITWLLALGFFLPVAWMVLTSFKQEADASTNPPTFFFAPTLEQYRAVIDAGLGDYMLNSAIATVASTLLVLLLGIPAAYAVSIRPVEKTSDVLFFFISTKMLPVVAVIVPIYVVAGQLKVLDTVWTLVLLYTAMNLPIAVWMMRSFFQEVPREVLEAAEIDGASLMTTLRTILIPMVAPGIASTALICVIFAWNEFFFALNLTAVEAATVPVMLVSTMTSEGLFLARLSAASVLASLPVVIAGWVAQKQLVRGLSMGAIK</sequence>
<feature type="transmembrane region" description="Helical" evidence="7">
    <location>
        <begin position="107"/>
        <end position="128"/>
    </location>
</feature>
<dbReference type="EMBL" id="ANHZ02000024">
    <property type="protein sequence ID" value="EME35688.1"/>
    <property type="molecule type" value="Genomic_DNA"/>
</dbReference>
<evidence type="ECO:0000256" key="5">
    <source>
        <dbReference type="ARBA" id="ARBA00022989"/>
    </source>
</evidence>